<gene>
    <name evidence="6" type="ORF">HMPREF9241_00666</name>
</gene>
<dbReference type="HOGENOM" id="CLU_2140521_0_0_11"/>
<keyword evidence="7" id="KW-1185">Reference proteome</keyword>
<proteinExistence type="predicted"/>
<evidence type="ECO:0000256" key="1">
    <source>
        <dbReference type="ARBA" id="ARBA00022741"/>
    </source>
</evidence>
<feature type="short sequence motif" description="Q motif" evidence="3">
    <location>
        <begin position="63"/>
        <end position="91"/>
    </location>
</feature>
<evidence type="ECO:0000256" key="2">
    <source>
        <dbReference type="ARBA" id="ARBA00022840"/>
    </source>
</evidence>
<keyword evidence="1" id="KW-0547">Nucleotide-binding</keyword>
<organism evidence="6 7">
    <name type="scientific">Schaalia turicensis ACS-279-V-Col4</name>
    <dbReference type="NCBI Taxonomy" id="883077"/>
    <lineage>
        <taxon>Bacteria</taxon>
        <taxon>Bacillati</taxon>
        <taxon>Actinomycetota</taxon>
        <taxon>Actinomycetes</taxon>
        <taxon>Actinomycetales</taxon>
        <taxon>Actinomycetaceae</taxon>
        <taxon>Schaalia</taxon>
    </lineage>
</organism>
<evidence type="ECO:0000256" key="4">
    <source>
        <dbReference type="SAM" id="MobiDB-lite"/>
    </source>
</evidence>
<name>K0YTC6_9ACTO</name>
<evidence type="ECO:0000256" key="3">
    <source>
        <dbReference type="PROSITE-ProRule" id="PRU00552"/>
    </source>
</evidence>
<dbReference type="GO" id="GO:0005524">
    <property type="term" value="F:ATP binding"/>
    <property type="evidence" value="ECO:0007669"/>
    <property type="project" value="UniProtKB-KW"/>
</dbReference>
<protein>
    <recommendedName>
        <fullName evidence="5">DEAD-box RNA helicase Q domain-containing protein</fullName>
    </recommendedName>
</protein>
<sequence>MTDTTHENAAAPEKDQAIETTPTAVPVEYSARVVRLGDIIPVAVEPEAAPDITDSGDEDLEHKTFTDFGVTEPIVDALEDKGIIHPFPIQAFTLPRCQVFAQNYTPSCLHTA</sequence>
<dbReference type="AlphaFoldDB" id="K0YTC6"/>
<feature type="compositionally biased region" description="Basic and acidic residues" evidence="4">
    <location>
        <begin position="1"/>
        <end position="17"/>
    </location>
</feature>
<dbReference type="Proteomes" id="UP000003994">
    <property type="component" value="Unassembled WGS sequence"/>
</dbReference>
<dbReference type="InterPro" id="IPR014014">
    <property type="entry name" value="RNA_helicase_DEAD_Q_motif"/>
</dbReference>
<dbReference type="PATRIC" id="fig|883077.3.peg.672"/>
<evidence type="ECO:0000259" key="5">
    <source>
        <dbReference type="PROSITE" id="PS51195"/>
    </source>
</evidence>
<comment type="caution">
    <text evidence="6">The sequence shown here is derived from an EMBL/GenBank/DDBJ whole genome shotgun (WGS) entry which is preliminary data.</text>
</comment>
<reference evidence="6 7" key="1">
    <citation type="submission" date="2012-07" db="EMBL/GenBank/DDBJ databases">
        <title>The Genome Sequence of Actinomyces turicensis ACS-279-V-COL4.</title>
        <authorList>
            <consortium name="The Broad Institute Genome Sequencing Platform"/>
            <person name="Earl A."/>
            <person name="Ward D."/>
            <person name="Feldgarden M."/>
            <person name="Gevers D."/>
            <person name="Saerens B."/>
            <person name="Vaneechoutte M."/>
            <person name="Walker B."/>
            <person name="Young S.K."/>
            <person name="Zeng Q."/>
            <person name="Gargeya S."/>
            <person name="Fitzgerald M."/>
            <person name="Haas B."/>
            <person name="Abouelleil A."/>
            <person name="Alvarado L."/>
            <person name="Arachchi H.M."/>
            <person name="Berlin A."/>
            <person name="Chapman S.B."/>
            <person name="Goldberg J."/>
            <person name="Griggs A."/>
            <person name="Gujja S."/>
            <person name="Hansen M."/>
            <person name="Howarth C."/>
            <person name="Imamovic A."/>
            <person name="Larimer J."/>
            <person name="McCowen C."/>
            <person name="Montmayeur A."/>
            <person name="Murphy C."/>
            <person name="Neiman D."/>
            <person name="Pearson M."/>
            <person name="Priest M."/>
            <person name="Roberts A."/>
            <person name="Saif S."/>
            <person name="Shea T."/>
            <person name="Sisk P."/>
            <person name="Sykes S."/>
            <person name="Wortman J."/>
            <person name="Nusbaum C."/>
            <person name="Birren B."/>
        </authorList>
    </citation>
    <scope>NUCLEOTIDE SEQUENCE [LARGE SCALE GENOMIC DNA]</scope>
    <source>
        <strain evidence="6 7">ACS-279-V-Col4</strain>
    </source>
</reference>
<dbReference type="STRING" id="883077.HMPREF9241_00666"/>
<evidence type="ECO:0000313" key="7">
    <source>
        <dbReference type="Proteomes" id="UP000003994"/>
    </source>
</evidence>
<dbReference type="PROSITE" id="PS51195">
    <property type="entry name" value="Q_MOTIF"/>
    <property type="match status" value="1"/>
</dbReference>
<dbReference type="eggNOG" id="COG0513">
    <property type="taxonomic scope" value="Bacteria"/>
</dbReference>
<feature type="region of interest" description="Disordered" evidence="4">
    <location>
        <begin position="1"/>
        <end position="23"/>
    </location>
</feature>
<dbReference type="GO" id="GO:0003724">
    <property type="term" value="F:RNA helicase activity"/>
    <property type="evidence" value="ECO:0007669"/>
    <property type="project" value="InterPro"/>
</dbReference>
<feature type="domain" description="DEAD-box RNA helicase Q" evidence="5">
    <location>
        <begin position="63"/>
        <end position="91"/>
    </location>
</feature>
<dbReference type="EMBL" id="AGWQ01000004">
    <property type="protein sequence ID" value="EJZ87077.1"/>
    <property type="molecule type" value="Genomic_DNA"/>
</dbReference>
<evidence type="ECO:0000313" key="6">
    <source>
        <dbReference type="EMBL" id="EJZ87077.1"/>
    </source>
</evidence>
<accession>K0YTC6</accession>
<keyword evidence="2" id="KW-0067">ATP-binding</keyword>